<evidence type="ECO:0000256" key="2">
    <source>
        <dbReference type="ARBA" id="ARBA00034301"/>
    </source>
</evidence>
<name>A0A0D5NR59_9BACL</name>
<comment type="function">
    <text evidence="2">Counteracts the endogenous Pycsar antiviral defense system. Phosphodiesterase that enables metal-dependent hydrolysis of host cyclic nucleotide Pycsar defense signals such as cCMP and cUMP.</text>
</comment>
<dbReference type="SMART" id="SM00849">
    <property type="entry name" value="Lactamase_B"/>
    <property type="match status" value="1"/>
</dbReference>
<proteinExistence type="predicted"/>
<evidence type="ECO:0000259" key="4">
    <source>
        <dbReference type="SMART" id="SM00849"/>
    </source>
</evidence>
<feature type="domain" description="Metallo-beta-lactamase" evidence="4">
    <location>
        <begin position="27"/>
        <end position="242"/>
    </location>
</feature>
<keyword evidence="6" id="KW-1185">Reference proteome</keyword>
<dbReference type="Proteomes" id="UP000032633">
    <property type="component" value="Chromosome"/>
</dbReference>
<dbReference type="Gene3D" id="3.60.15.10">
    <property type="entry name" value="Ribonuclease Z/Hydroxyacylglutathione hydrolase-like"/>
    <property type="match status" value="1"/>
</dbReference>
<dbReference type="Gene3D" id="1.10.10.10">
    <property type="entry name" value="Winged helix-like DNA-binding domain superfamily/Winged helix DNA-binding domain"/>
    <property type="match status" value="1"/>
</dbReference>
<dbReference type="EMBL" id="CP011058">
    <property type="protein sequence ID" value="AJY77814.1"/>
    <property type="molecule type" value="Genomic_DNA"/>
</dbReference>
<dbReference type="CDD" id="cd07725">
    <property type="entry name" value="TTHA1429-like_MBL-fold"/>
    <property type="match status" value="1"/>
</dbReference>
<sequence length="338" mass="37870">MGKDSESERLFNGWIRVKVPLPFALKWVNSYLIPEPDHAAYTLIDPGLHTEEALRAWERALFRHGIGLSDIRRIVLTHSHPDHYGLAGWFQERTGAPVLLTREAHRFAQRLWEGERVSASALTELFRRHGLPDELAEQMGPHQQNFVAQVSPGPNPVYIEPGDKLEMGGGLWQLIAAPGHASGGLCLYEPDRRWMICGDQVLPRITPNISLHPGEDPDPLASFMDSMEQLSRFHVEIAFPGHRDPFAGFAARAAELHAHHVRRLNEMELLLETETDAFGVCEASFGARLHGNIHNLRFAMAETLAHLVHLVRTGRAEEAAVGGRITFRRAKGRRTNGC</sequence>
<dbReference type="SUPFAM" id="SSF56281">
    <property type="entry name" value="Metallo-hydrolase/oxidoreductase"/>
    <property type="match status" value="1"/>
</dbReference>
<comment type="catalytic activity">
    <reaction evidence="3">
        <text>3',5'-cyclic UMP + H2O = UMP + H(+)</text>
        <dbReference type="Rhea" id="RHEA:70575"/>
        <dbReference type="ChEBI" id="CHEBI:15377"/>
        <dbReference type="ChEBI" id="CHEBI:15378"/>
        <dbReference type="ChEBI" id="CHEBI:57865"/>
        <dbReference type="ChEBI" id="CHEBI:184387"/>
    </reaction>
    <physiologicalReaction direction="left-to-right" evidence="3">
        <dbReference type="Rhea" id="RHEA:70576"/>
    </physiologicalReaction>
</comment>
<dbReference type="InterPro" id="IPR001279">
    <property type="entry name" value="Metallo-B-lactamas"/>
</dbReference>
<dbReference type="KEGG" id="pbj:VN24_17400"/>
<dbReference type="InterPro" id="IPR050662">
    <property type="entry name" value="Sec-metab_biosynth-thioest"/>
</dbReference>
<reference evidence="5 6" key="1">
    <citation type="journal article" date="2015" name="J. Biotechnol.">
        <title>Complete genome sequence of Paenibacillus beijingensis 7188(T) (=DSM 24997(T)), a novel rhizobacterium from jujube garden soil.</title>
        <authorList>
            <person name="Kwak Y."/>
            <person name="Shin J.H."/>
        </authorList>
    </citation>
    <scope>NUCLEOTIDE SEQUENCE [LARGE SCALE GENOMIC DNA]</scope>
    <source>
        <strain evidence="5 6">DSM 24997</strain>
    </source>
</reference>
<dbReference type="PANTHER" id="PTHR23131">
    <property type="entry name" value="ENDORIBONUCLEASE LACTB2"/>
    <property type="match status" value="1"/>
</dbReference>
<dbReference type="HOGENOM" id="CLU_048478_0_2_9"/>
<dbReference type="PANTHER" id="PTHR23131:SF4">
    <property type="entry name" value="METALLO-BETA-LACTAMASE SUPERFAMILY POTEIN"/>
    <property type="match status" value="1"/>
</dbReference>
<dbReference type="Pfam" id="PF00753">
    <property type="entry name" value="Lactamase_B"/>
    <property type="match status" value="1"/>
</dbReference>
<dbReference type="Pfam" id="PF21221">
    <property type="entry name" value="B_lactamase-like_C"/>
    <property type="match status" value="1"/>
</dbReference>
<keyword evidence="5" id="KW-0378">Hydrolase</keyword>
<dbReference type="STRING" id="1126833.VN24_17400"/>
<organism evidence="5 6">
    <name type="scientific">Paenibacillus beijingensis</name>
    <dbReference type="NCBI Taxonomy" id="1126833"/>
    <lineage>
        <taxon>Bacteria</taxon>
        <taxon>Bacillati</taxon>
        <taxon>Bacillota</taxon>
        <taxon>Bacilli</taxon>
        <taxon>Bacillales</taxon>
        <taxon>Paenibacillaceae</taxon>
        <taxon>Paenibacillus</taxon>
    </lineage>
</organism>
<dbReference type="InterPro" id="IPR036866">
    <property type="entry name" value="RibonucZ/Hydroxyglut_hydro"/>
</dbReference>
<evidence type="ECO:0000313" key="5">
    <source>
        <dbReference type="EMBL" id="AJY77814.1"/>
    </source>
</evidence>
<gene>
    <name evidence="5" type="ORF">VN24_17400</name>
</gene>
<evidence type="ECO:0000313" key="6">
    <source>
        <dbReference type="Proteomes" id="UP000032633"/>
    </source>
</evidence>
<evidence type="ECO:0000256" key="3">
    <source>
        <dbReference type="ARBA" id="ARBA00048505"/>
    </source>
</evidence>
<evidence type="ECO:0000256" key="1">
    <source>
        <dbReference type="ARBA" id="ARBA00034221"/>
    </source>
</evidence>
<dbReference type="GO" id="GO:0016787">
    <property type="term" value="F:hydrolase activity"/>
    <property type="evidence" value="ECO:0007669"/>
    <property type="project" value="UniProtKB-KW"/>
</dbReference>
<comment type="catalytic activity">
    <reaction evidence="1">
        <text>3',5'-cyclic CMP + H2O = CMP + H(+)</text>
        <dbReference type="Rhea" id="RHEA:72675"/>
        <dbReference type="ChEBI" id="CHEBI:15377"/>
        <dbReference type="ChEBI" id="CHEBI:15378"/>
        <dbReference type="ChEBI" id="CHEBI:58003"/>
        <dbReference type="ChEBI" id="CHEBI:60377"/>
    </reaction>
    <physiologicalReaction direction="left-to-right" evidence="1">
        <dbReference type="Rhea" id="RHEA:72676"/>
    </physiologicalReaction>
</comment>
<accession>A0A0D5NR59</accession>
<dbReference type="OrthoDB" id="9761531at2"/>
<reference evidence="6" key="2">
    <citation type="submission" date="2015-03" db="EMBL/GenBank/DDBJ databases">
        <title>Genome sequence of Paenibacillus beijingensis strain DSM 24997T.</title>
        <authorList>
            <person name="Kwak Y."/>
            <person name="Shin J.-H."/>
        </authorList>
    </citation>
    <scope>NUCLEOTIDE SEQUENCE [LARGE SCALE GENOMIC DNA]</scope>
    <source>
        <strain evidence="6">DSM 24997</strain>
    </source>
</reference>
<dbReference type="InterPro" id="IPR036388">
    <property type="entry name" value="WH-like_DNA-bd_sf"/>
</dbReference>
<dbReference type="InterPro" id="IPR048933">
    <property type="entry name" value="B_lactamase-like_C"/>
</dbReference>
<protein>
    <submittedName>
        <fullName evidence="5">Hydrolase</fullName>
    </submittedName>
</protein>
<dbReference type="AlphaFoldDB" id="A0A0D5NR59"/>
<dbReference type="PATRIC" id="fig|1126833.4.peg.3818"/>